<dbReference type="SFLD" id="SFLDS00029">
    <property type="entry name" value="Radical_SAM"/>
    <property type="match status" value="1"/>
</dbReference>
<evidence type="ECO:0000259" key="7">
    <source>
        <dbReference type="PROSITE" id="PS51918"/>
    </source>
</evidence>
<evidence type="ECO:0000256" key="6">
    <source>
        <dbReference type="PIRSR" id="PIRSR004869-50"/>
    </source>
</evidence>
<dbReference type="GO" id="GO:0046872">
    <property type="term" value="F:metal ion binding"/>
    <property type="evidence" value="ECO:0007669"/>
    <property type="project" value="UniProtKB-KW"/>
</dbReference>
<feature type="binding site" evidence="6">
    <location>
        <position position="92"/>
    </location>
    <ligand>
        <name>[4Fe-4S] cluster</name>
        <dbReference type="ChEBI" id="CHEBI:49883"/>
        <note>4Fe-4S-S-AdoMet</note>
    </ligand>
</feature>
<dbReference type="Proteomes" id="UP000809243">
    <property type="component" value="Unassembled WGS sequence"/>
</dbReference>
<dbReference type="InterPro" id="IPR034457">
    <property type="entry name" value="Organic_radical-activating"/>
</dbReference>
<dbReference type="PANTHER" id="PTHR30352:SF5">
    <property type="entry name" value="PYRUVATE FORMATE-LYASE 1-ACTIVATING ENZYME"/>
    <property type="match status" value="1"/>
</dbReference>
<dbReference type="PANTHER" id="PTHR30352">
    <property type="entry name" value="PYRUVATE FORMATE-LYASE-ACTIVATING ENZYME"/>
    <property type="match status" value="1"/>
</dbReference>
<keyword evidence="3 6" id="KW-0479">Metal-binding</keyword>
<sequence length="337" mass="38017">MPEMHEALFYNRLKGKIVQCCLCRRQCAIDDGETGKCGVRKNVEGKLYSLVYGRTLTMSIDPIEKKPLFHFKPGSQCMGVSTYGCNFFCLHCQNWQISQQRSEQAIAAVPFTSPKEIVEQALGAGVEGIAYTYTEPTVFAEYALDTMKLARKKGLYNVWVSNGYMSKECIDAVAPFLDAINVDLKGNALFYRDVCGSVKIEFIKENIAYLHKKKIRMEITNLIVLGYNDKERDFREVAEFIAGLSPLVPVHFTRFWPMHKMPHLPPTDAGKLYRAREIALEKGLKYVYTGNLGQEESTKCPKCNSTLIKRSGFSAKPLGLENAGKCKKCHFKTGIML</sequence>
<evidence type="ECO:0000313" key="9">
    <source>
        <dbReference type="Proteomes" id="UP000809243"/>
    </source>
</evidence>
<reference evidence="8" key="1">
    <citation type="submission" date="2021-01" db="EMBL/GenBank/DDBJ databases">
        <title>Active Sulfur Cycling in an Early Earth Analoge.</title>
        <authorList>
            <person name="Hahn C.R."/>
            <person name="Youssef N.H."/>
            <person name="Elshahed M."/>
        </authorList>
    </citation>
    <scope>NUCLEOTIDE SEQUENCE</scope>
    <source>
        <strain evidence="8">Zod_Metabat.1151</strain>
    </source>
</reference>
<organism evidence="8 9">
    <name type="scientific">Candidatus Iainarchaeum sp</name>
    <dbReference type="NCBI Taxonomy" id="3101447"/>
    <lineage>
        <taxon>Archaea</taxon>
        <taxon>Candidatus Iainarchaeota</taxon>
        <taxon>Candidatus Iainarchaeia</taxon>
        <taxon>Candidatus Iainarchaeales</taxon>
        <taxon>Candidatus Iainarchaeaceae</taxon>
        <taxon>Candidatus Iainarchaeum</taxon>
    </lineage>
</organism>
<evidence type="ECO:0000256" key="2">
    <source>
        <dbReference type="ARBA" id="ARBA00022691"/>
    </source>
</evidence>
<comment type="cofactor">
    <cofactor evidence="6">
        <name>[4Fe-4S] cluster</name>
        <dbReference type="ChEBI" id="CHEBI:49883"/>
    </cofactor>
    <text evidence="6">Binds 1 [4Fe-4S] cluster. The cluster is coordinated with 3 cysteines and an exchangeable S-adenosyl-L-methionine.</text>
</comment>
<feature type="domain" description="Radical SAM core" evidence="7">
    <location>
        <begin position="70"/>
        <end position="285"/>
    </location>
</feature>
<accession>A0A939C7I1</accession>
<gene>
    <name evidence="8" type="primary">amrS</name>
    <name evidence="8" type="ORF">JW744_04410</name>
</gene>
<dbReference type="InterPro" id="IPR007197">
    <property type="entry name" value="rSAM"/>
</dbReference>
<dbReference type="InterPro" id="IPR013785">
    <property type="entry name" value="Aldolase_TIM"/>
</dbReference>
<keyword evidence="2 6" id="KW-0949">S-adenosyl-L-methionine</keyword>
<proteinExistence type="predicted"/>
<name>A0A939C7I1_9ARCH</name>
<evidence type="ECO:0000313" key="8">
    <source>
        <dbReference type="EMBL" id="MBN2067684.1"/>
    </source>
</evidence>
<dbReference type="InterPro" id="IPR027596">
    <property type="entry name" value="AmmeMemoSam_rS"/>
</dbReference>
<evidence type="ECO:0000256" key="3">
    <source>
        <dbReference type="ARBA" id="ARBA00022723"/>
    </source>
</evidence>
<dbReference type="PROSITE" id="PS51918">
    <property type="entry name" value="RADICAL_SAM"/>
    <property type="match status" value="1"/>
</dbReference>
<dbReference type="Pfam" id="PF04055">
    <property type="entry name" value="Radical_SAM"/>
    <property type="match status" value="1"/>
</dbReference>
<feature type="binding site" evidence="6">
    <location>
        <position position="85"/>
    </location>
    <ligand>
        <name>[4Fe-4S] cluster</name>
        <dbReference type="ChEBI" id="CHEBI:49883"/>
        <note>4Fe-4S-S-AdoMet</note>
    </ligand>
</feature>
<comment type="caution">
    <text evidence="8">The sequence shown here is derived from an EMBL/GenBank/DDBJ whole genome shotgun (WGS) entry which is preliminary data.</text>
</comment>
<dbReference type="EMBL" id="JAFGDB010000074">
    <property type="protein sequence ID" value="MBN2067684.1"/>
    <property type="molecule type" value="Genomic_DNA"/>
</dbReference>
<dbReference type="InterPro" id="IPR016431">
    <property type="entry name" value="Pyrv-formate_lyase-activ_prd"/>
</dbReference>
<dbReference type="SUPFAM" id="SSF102114">
    <property type="entry name" value="Radical SAM enzymes"/>
    <property type="match status" value="1"/>
</dbReference>
<dbReference type="SFLD" id="SFLDG01101">
    <property type="entry name" value="Uncharacterised_Radical_SAM_Su"/>
    <property type="match status" value="1"/>
</dbReference>
<dbReference type="InterPro" id="IPR058240">
    <property type="entry name" value="rSAM_sf"/>
</dbReference>
<protein>
    <submittedName>
        <fullName evidence="8">AmmeMemoRadiSam system radical SAM enzyme</fullName>
    </submittedName>
</protein>
<evidence type="ECO:0000256" key="4">
    <source>
        <dbReference type="ARBA" id="ARBA00023004"/>
    </source>
</evidence>
<dbReference type="Gene3D" id="3.20.20.70">
    <property type="entry name" value="Aldolase class I"/>
    <property type="match status" value="1"/>
</dbReference>
<keyword evidence="5 6" id="KW-0411">Iron-sulfur</keyword>
<evidence type="ECO:0000256" key="5">
    <source>
        <dbReference type="ARBA" id="ARBA00023014"/>
    </source>
</evidence>
<keyword evidence="1" id="KW-0004">4Fe-4S</keyword>
<dbReference type="GO" id="GO:0003824">
    <property type="term" value="F:catalytic activity"/>
    <property type="evidence" value="ECO:0007669"/>
    <property type="project" value="InterPro"/>
</dbReference>
<dbReference type="AlphaFoldDB" id="A0A939C7I1"/>
<dbReference type="NCBIfam" id="TIGR04337">
    <property type="entry name" value="AmmeMemoSam_rS"/>
    <property type="match status" value="1"/>
</dbReference>
<keyword evidence="4 6" id="KW-0408">Iron</keyword>
<dbReference type="CDD" id="cd01335">
    <property type="entry name" value="Radical_SAM"/>
    <property type="match status" value="1"/>
</dbReference>
<evidence type="ECO:0000256" key="1">
    <source>
        <dbReference type="ARBA" id="ARBA00022485"/>
    </source>
</evidence>
<dbReference type="GO" id="GO:0051539">
    <property type="term" value="F:4 iron, 4 sulfur cluster binding"/>
    <property type="evidence" value="ECO:0007669"/>
    <property type="project" value="UniProtKB-KW"/>
</dbReference>
<dbReference type="PIRSF" id="PIRSF004869">
    <property type="entry name" value="PflX_prd"/>
    <property type="match status" value="1"/>
</dbReference>
<feature type="binding site" evidence="6">
    <location>
        <position position="89"/>
    </location>
    <ligand>
        <name>[4Fe-4S] cluster</name>
        <dbReference type="ChEBI" id="CHEBI:49883"/>
        <note>4Fe-4S-S-AdoMet</note>
    </ligand>
</feature>